<evidence type="ECO:0000313" key="1">
    <source>
        <dbReference type="EMBL" id="SVC07251.1"/>
    </source>
</evidence>
<dbReference type="InterPro" id="IPR014710">
    <property type="entry name" value="RmlC-like_jellyroll"/>
</dbReference>
<gene>
    <name evidence="1" type="ORF">METZ01_LOCUS260105</name>
</gene>
<evidence type="ECO:0008006" key="2">
    <source>
        <dbReference type="Google" id="ProtNLM"/>
    </source>
</evidence>
<dbReference type="InterPro" id="IPR011051">
    <property type="entry name" value="RmlC_Cupin_sf"/>
</dbReference>
<protein>
    <recommendedName>
        <fullName evidence="2">Cupin 2 conserved barrel domain-containing protein</fullName>
    </recommendedName>
</protein>
<reference evidence="1" key="1">
    <citation type="submission" date="2018-05" db="EMBL/GenBank/DDBJ databases">
        <authorList>
            <person name="Lanie J.A."/>
            <person name="Ng W.-L."/>
            <person name="Kazmierczak K.M."/>
            <person name="Andrzejewski T.M."/>
            <person name="Davidsen T.M."/>
            <person name="Wayne K.J."/>
            <person name="Tettelin H."/>
            <person name="Glass J.I."/>
            <person name="Rusch D."/>
            <person name="Podicherti R."/>
            <person name="Tsui H.-C.T."/>
            <person name="Winkler M.E."/>
        </authorList>
    </citation>
    <scope>NUCLEOTIDE SEQUENCE</scope>
</reference>
<dbReference type="CDD" id="cd06980">
    <property type="entry name" value="cupin_bxe_c0505"/>
    <property type="match status" value="1"/>
</dbReference>
<sequence length="173" mass="19553">ACARQESKADFLEGIGQLLFLGTENSRTKQCVWEGDMTDNWDFSIKKGSDAVWTEGLREIFEYCDLGIKESTKGDYIAHIIKANGKEMADEVQEWHVHDCTFQFVLVINGWAEFEYEGEGIRRLEKGDCINQRPGIPHREISYSKDYEVLEIVAPANFKTRIVAAPASAVAAE</sequence>
<accession>A0A382J8V4</accession>
<dbReference type="SUPFAM" id="SSF51182">
    <property type="entry name" value="RmlC-like cupins"/>
    <property type="match status" value="1"/>
</dbReference>
<organism evidence="1">
    <name type="scientific">marine metagenome</name>
    <dbReference type="NCBI Taxonomy" id="408172"/>
    <lineage>
        <taxon>unclassified sequences</taxon>
        <taxon>metagenomes</taxon>
        <taxon>ecological metagenomes</taxon>
    </lineage>
</organism>
<dbReference type="Gene3D" id="2.60.120.10">
    <property type="entry name" value="Jelly Rolls"/>
    <property type="match status" value="1"/>
</dbReference>
<dbReference type="AlphaFoldDB" id="A0A382J8V4"/>
<dbReference type="EMBL" id="UINC01071955">
    <property type="protein sequence ID" value="SVC07251.1"/>
    <property type="molecule type" value="Genomic_DNA"/>
</dbReference>
<feature type="non-terminal residue" evidence="1">
    <location>
        <position position="1"/>
    </location>
</feature>
<name>A0A382J8V4_9ZZZZ</name>
<proteinExistence type="predicted"/>